<dbReference type="FunCoup" id="A0A0H2RZ62">
    <property type="interactions" value="303"/>
</dbReference>
<evidence type="ECO:0000256" key="8">
    <source>
        <dbReference type="SAM" id="MobiDB-lite"/>
    </source>
</evidence>
<keyword evidence="4" id="KW-0256">Endoplasmic reticulum</keyword>
<proteinExistence type="inferred from homology"/>
<comment type="similarity">
    <text evidence="7">Belongs to the type 2 lipid phosphate phosphatase family.</text>
</comment>
<evidence type="ECO:0000256" key="7">
    <source>
        <dbReference type="ARBA" id="ARBA00038324"/>
    </source>
</evidence>
<dbReference type="Pfam" id="PF01569">
    <property type="entry name" value="PAP2"/>
    <property type="match status" value="1"/>
</dbReference>
<dbReference type="Gene3D" id="1.20.144.10">
    <property type="entry name" value="Phosphatidic acid phosphatase type 2/haloperoxidase"/>
    <property type="match status" value="1"/>
</dbReference>
<dbReference type="STRING" id="27342.A0A0H2RZ62"/>
<dbReference type="CDD" id="cd03388">
    <property type="entry name" value="PAP2_SPPase1"/>
    <property type="match status" value="1"/>
</dbReference>
<feature type="transmembrane region" description="Helical" evidence="9">
    <location>
        <begin position="284"/>
        <end position="301"/>
    </location>
</feature>
<feature type="transmembrane region" description="Helical" evidence="9">
    <location>
        <begin position="109"/>
        <end position="135"/>
    </location>
</feature>
<dbReference type="SUPFAM" id="SSF48317">
    <property type="entry name" value="Acid phosphatase/Vanadium-dependent haloperoxidase"/>
    <property type="match status" value="1"/>
</dbReference>
<feature type="region of interest" description="Disordered" evidence="8">
    <location>
        <begin position="488"/>
        <end position="540"/>
    </location>
</feature>
<dbReference type="Proteomes" id="UP000053477">
    <property type="component" value="Unassembled WGS sequence"/>
</dbReference>
<evidence type="ECO:0000256" key="6">
    <source>
        <dbReference type="ARBA" id="ARBA00023136"/>
    </source>
</evidence>
<dbReference type="SMART" id="SM00014">
    <property type="entry name" value="acidPPc"/>
    <property type="match status" value="1"/>
</dbReference>
<comment type="subcellular location">
    <subcellularLocation>
        <location evidence="1">Endoplasmic reticulum membrane</location>
        <topology evidence="1">Multi-pass membrane protein</topology>
    </subcellularLocation>
</comment>
<sequence>MGHATLPNGIGHVDWQDERYGEKHGDFAMISTTSTNDTSDDDSTVPSPTSEDSDDHPVDPGTAPDEVYDRIMSPWRASLRRWILRDLRAETELIAKMQRRIRTPLLDTYFVYTSSLGTHTFFLTCLPMVFFFGFLEVGRGLVFVLSMGVYVSSFIKDLVCVPRPYAPPVTRLTMGSHHLEYGFLSTHSTNSVSIALFLYTYLHSAYFGSDGISGLTYLLSCSFLIFYVFSIVFGRLYCGMHSFTDCATGCILGASVWAVHALWWRPIEDWLVSPHTSPLLGITLPSWTGALLVATACGIMVHRHPQPVEDCPCFEDAIAFVSVVAGVLVALWGTTMAGFDDSHLVSHMPGSPFAIFTSDPTALSNPYSQMLLWWGTALAKLVVGISTVFAWRILAKALAHLALPPLFRMISYKVLPRLVSIHVLPEGSGLPNRRFYTPATEYDGSVPLSAGGDGSLGGLRSIPSVIDLPGTLQEGEYFAEANVNRYGASEGSDGGFKRRKGIKHSHSDKSIHDSPVASNGFDEKRSQESARPKALESAKEDEEVKHYDADVLTKVIVYGGIGIIATRLTPIAFDLLGWGLHP</sequence>
<keyword evidence="6 9" id="KW-0472">Membrane</keyword>
<accession>A0A0H2RZ62</accession>
<dbReference type="AlphaFoldDB" id="A0A0H2RZ62"/>
<evidence type="ECO:0000256" key="3">
    <source>
        <dbReference type="ARBA" id="ARBA00022801"/>
    </source>
</evidence>
<evidence type="ECO:0000256" key="1">
    <source>
        <dbReference type="ARBA" id="ARBA00004477"/>
    </source>
</evidence>
<feature type="transmembrane region" description="Helical" evidence="9">
    <location>
        <begin position="214"/>
        <end position="234"/>
    </location>
</feature>
<keyword evidence="5 9" id="KW-1133">Transmembrane helix</keyword>
<evidence type="ECO:0000256" key="9">
    <source>
        <dbReference type="SAM" id="Phobius"/>
    </source>
</evidence>
<dbReference type="PANTHER" id="PTHR14969">
    <property type="entry name" value="SPHINGOSINE-1-PHOSPHATE PHOSPHOHYDROLASE"/>
    <property type="match status" value="1"/>
</dbReference>
<name>A0A0H2RZ62_9AGAM</name>
<keyword evidence="2 9" id="KW-0812">Transmembrane</keyword>
<evidence type="ECO:0000313" key="11">
    <source>
        <dbReference type="EMBL" id="KLO10046.1"/>
    </source>
</evidence>
<evidence type="ECO:0000256" key="4">
    <source>
        <dbReference type="ARBA" id="ARBA00022824"/>
    </source>
</evidence>
<feature type="region of interest" description="Disordered" evidence="8">
    <location>
        <begin position="26"/>
        <end position="66"/>
    </location>
</feature>
<dbReference type="InterPro" id="IPR036938">
    <property type="entry name" value="PAP2/HPO_sf"/>
</dbReference>
<evidence type="ECO:0000313" key="12">
    <source>
        <dbReference type="Proteomes" id="UP000053477"/>
    </source>
</evidence>
<dbReference type="GO" id="GO:0042392">
    <property type="term" value="F:sphingosine-1-phosphate phosphatase activity"/>
    <property type="evidence" value="ECO:0007669"/>
    <property type="project" value="TreeGrafter"/>
</dbReference>
<feature type="transmembrane region" description="Helical" evidence="9">
    <location>
        <begin position="246"/>
        <end position="264"/>
    </location>
</feature>
<reference evidence="11 12" key="1">
    <citation type="submission" date="2015-04" db="EMBL/GenBank/DDBJ databases">
        <title>Complete genome sequence of Schizopora paradoxa KUC8140, a cosmopolitan wood degrader in East Asia.</title>
        <authorList>
            <consortium name="DOE Joint Genome Institute"/>
            <person name="Min B."/>
            <person name="Park H."/>
            <person name="Jang Y."/>
            <person name="Kim J.-J."/>
            <person name="Kim K.H."/>
            <person name="Pangilinan J."/>
            <person name="Lipzen A."/>
            <person name="Riley R."/>
            <person name="Grigoriev I.V."/>
            <person name="Spatafora J.W."/>
            <person name="Choi I.-G."/>
        </authorList>
    </citation>
    <scope>NUCLEOTIDE SEQUENCE [LARGE SCALE GENOMIC DNA]</scope>
    <source>
        <strain evidence="11 12">KUC8140</strain>
    </source>
</reference>
<organism evidence="11 12">
    <name type="scientific">Schizopora paradoxa</name>
    <dbReference type="NCBI Taxonomy" id="27342"/>
    <lineage>
        <taxon>Eukaryota</taxon>
        <taxon>Fungi</taxon>
        <taxon>Dikarya</taxon>
        <taxon>Basidiomycota</taxon>
        <taxon>Agaricomycotina</taxon>
        <taxon>Agaricomycetes</taxon>
        <taxon>Hymenochaetales</taxon>
        <taxon>Schizoporaceae</taxon>
        <taxon>Schizopora</taxon>
    </lineage>
</organism>
<evidence type="ECO:0000259" key="10">
    <source>
        <dbReference type="SMART" id="SM00014"/>
    </source>
</evidence>
<dbReference type="InterPro" id="IPR000326">
    <property type="entry name" value="PAP2/HPO"/>
</dbReference>
<evidence type="ECO:0000256" key="5">
    <source>
        <dbReference type="ARBA" id="ARBA00022989"/>
    </source>
</evidence>
<gene>
    <name evidence="11" type="ORF">SCHPADRAFT_857089</name>
</gene>
<feature type="transmembrane region" description="Helical" evidence="9">
    <location>
        <begin position="371"/>
        <end position="391"/>
    </location>
</feature>
<dbReference type="EMBL" id="KQ086037">
    <property type="protein sequence ID" value="KLO10046.1"/>
    <property type="molecule type" value="Genomic_DNA"/>
</dbReference>
<evidence type="ECO:0000256" key="2">
    <source>
        <dbReference type="ARBA" id="ARBA00022692"/>
    </source>
</evidence>
<feature type="transmembrane region" description="Helical" evidence="9">
    <location>
        <begin position="313"/>
        <end position="333"/>
    </location>
</feature>
<feature type="transmembrane region" description="Helical" evidence="9">
    <location>
        <begin position="181"/>
        <end position="202"/>
    </location>
</feature>
<feature type="domain" description="Phosphatidic acid phosphatase type 2/haloperoxidase" evidence="10">
    <location>
        <begin position="138"/>
        <end position="261"/>
    </location>
</feature>
<protein>
    <recommendedName>
        <fullName evidence="10">Phosphatidic acid phosphatase type 2/haloperoxidase domain-containing protein</fullName>
    </recommendedName>
</protein>
<dbReference type="InParanoid" id="A0A0H2RZ62"/>
<feature type="compositionally biased region" description="Basic and acidic residues" evidence="8">
    <location>
        <begin position="521"/>
        <end position="540"/>
    </location>
</feature>
<keyword evidence="12" id="KW-1185">Reference proteome</keyword>
<feature type="transmembrane region" description="Helical" evidence="9">
    <location>
        <begin position="141"/>
        <end position="160"/>
    </location>
</feature>
<keyword evidence="3" id="KW-0378">Hydrolase</keyword>
<dbReference type="GO" id="GO:0005789">
    <property type="term" value="C:endoplasmic reticulum membrane"/>
    <property type="evidence" value="ECO:0007669"/>
    <property type="project" value="UniProtKB-SubCell"/>
</dbReference>
<dbReference type="PANTHER" id="PTHR14969:SF28">
    <property type="entry name" value="DIHYDROSPHINGOSINE 1-PHOSPHATE PHOSPHATASE LCB3-RELATED"/>
    <property type="match status" value="1"/>
</dbReference>
<dbReference type="OrthoDB" id="301434at2759"/>